<evidence type="ECO:0000313" key="9">
    <source>
        <dbReference type="Proteomes" id="UP000245383"/>
    </source>
</evidence>
<keyword evidence="9" id="KW-1185">Reference proteome</keyword>
<dbReference type="PANTHER" id="PTHR10997">
    <property type="entry name" value="IMPORTIN-7, 8, 11"/>
    <property type="match status" value="1"/>
</dbReference>
<evidence type="ECO:0000256" key="1">
    <source>
        <dbReference type="ARBA" id="ARBA00004123"/>
    </source>
</evidence>
<evidence type="ECO:0000256" key="2">
    <source>
        <dbReference type="ARBA" id="ARBA00004496"/>
    </source>
</evidence>
<sequence>MDPLELSQIFAATFNPDQQIRVQFEQKLSLLETQPRFLSSVLSLLVQENVDPASKLAGTFSFLNSFKSLLFEFLKIPSIYFKNKCKKYWKRKSSDIDHQTIDDNDQQFIKEQILSVMTKSSTQIRSQLQACLSVILAHDFPDSWPDFGSSIFNLLNSNDLNSTSVGLFALLELFKIYRFKASKNIKPLYQAVEAFFPIVIKIADSIAASSDQAEQLLVKTAIKMFYYSIQIELPPSISNPSFLSAWFDLFIKIITTPYSPQDLDLEDIAMLDKEPFFKAKKWACRSLNRLFNKYGCSNLRGKSAKKYGSFAKVYTPNFAPKALEAYLQVVSDFISNKTILTDSSKYLILNFFDDCVKDKFMWSLLKPHSQPIISQLIFPLLSYTQADIELWESSPADFVNKKIDSLDDFNSPILSASNLLIDLIADRRKTTLLPTLQFINSILDSYNNSSPSEKNDQAKDGVLNMMSNLVTTILSAKSPISNVLDKFLIDYVFPDFTSKNKFLRARALDTYTHYSDVEFSDPAILISIFDQIVLLLSDPELPVRIYAALAIRPFIDNDTIRGHIVQNLTTIVEQLLNITNQVDTDLVTDVIESLAESFASELEPFAIQLAQQLCKSFTRIVAEFLVAVPSANGSSDFSNNIEFDQINSKTMVALGILRTLGTLVINLDSNLNLVASIEQIVYPVIKFVMDNRVIDLYEESLEIVDCCTYTLKKITPLAFELFDSIYAAFMDNGIDFVEEMLPSLENFISYGFEYICNNPDYKTKIFKSIELTMTSDRVGETGRICGCKLIESMLLYSIEYNTNYPEKKIIIDDLVVQFLVFTSHYISDENNYPRTNALWVYMLSVILNSCYYSVDLTLKALHDAGSLAPILELIVTKQKLFKRVHDKRVYVLGISNLIHATSININSGKPEYQSVVAGLPILFKTALENIKGYESALNLRKDIEKKEQLLNELSNFDKHDELDDEFADEFDDEFDEFGNSKYDDDKDDDEEELEEELAFESPISKVNPYSYLSNMLATMQANNSEVFGQLVSNISADEQQVLSTVAEQANNSLE</sequence>
<dbReference type="GO" id="GO:0031267">
    <property type="term" value="F:small GTPase binding"/>
    <property type="evidence" value="ECO:0007669"/>
    <property type="project" value="InterPro"/>
</dbReference>
<accession>A0A2T9Y4U0</accession>
<keyword evidence="5" id="KW-0653">Protein transport</keyword>
<evidence type="ECO:0000256" key="4">
    <source>
        <dbReference type="ARBA" id="ARBA00022490"/>
    </source>
</evidence>
<feature type="domain" description="Importin N-terminal" evidence="7">
    <location>
        <begin position="24"/>
        <end position="119"/>
    </location>
</feature>
<dbReference type="STRING" id="133385.A0A2T9Y4U0"/>
<keyword evidence="6" id="KW-0539">Nucleus</keyword>
<name>A0A2T9Y4U0_9FUNG</name>
<dbReference type="Pfam" id="PF03810">
    <property type="entry name" value="IBN_N"/>
    <property type="match status" value="1"/>
</dbReference>
<proteinExistence type="predicted"/>
<dbReference type="InterPro" id="IPR016024">
    <property type="entry name" value="ARM-type_fold"/>
</dbReference>
<evidence type="ECO:0000256" key="6">
    <source>
        <dbReference type="ARBA" id="ARBA00023242"/>
    </source>
</evidence>
<dbReference type="PANTHER" id="PTHR10997:SF18">
    <property type="entry name" value="D-IMPORTIN 7_RANBP7"/>
    <property type="match status" value="1"/>
</dbReference>
<comment type="subcellular location">
    <subcellularLocation>
        <location evidence="2">Cytoplasm</location>
    </subcellularLocation>
    <subcellularLocation>
        <location evidence="1">Nucleus</location>
    </subcellularLocation>
</comment>
<dbReference type="GO" id="GO:0005829">
    <property type="term" value="C:cytosol"/>
    <property type="evidence" value="ECO:0007669"/>
    <property type="project" value="TreeGrafter"/>
</dbReference>
<dbReference type="AlphaFoldDB" id="A0A2T9Y4U0"/>
<evidence type="ECO:0000259" key="7">
    <source>
        <dbReference type="PROSITE" id="PS50166"/>
    </source>
</evidence>
<organism evidence="8 9">
    <name type="scientific">Smittium simulii</name>
    <dbReference type="NCBI Taxonomy" id="133385"/>
    <lineage>
        <taxon>Eukaryota</taxon>
        <taxon>Fungi</taxon>
        <taxon>Fungi incertae sedis</taxon>
        <taxon>Zoopagomycota</taxon>
        <taxon>Kickxellomycotina</taxon>
        <taxon>Harpellomycetes</taxon>
        <taxon>Harpellales</taxon>
        <taxon>Legeriomycetaceae</taxon>
        <taxon>Smittium</taxon>
    </lineage>
</organism>
<dbReference type="InterPro" id="IPR013713">
    <property type="entry name" value="XPO2_central"/>
</dbReference>
<dbReference type="Proteomes" id="UP000245383">
    <property type="component" value="Unassembled WGS sequence"/>
</dbReference>
<evidence type="ECO:0000256" key="3">
    <source>
        <dbReference type="ARBA" id="ARBA00022448"/>
    </source>
</evidence>
<protein>
    <recommendedName>
        <fullName evidence="7">Importin N-terminal domain-containing protein</fullName>
    </recommendedName>
</protein>
<dbReference type="GO" id="GO:0005635">
    <property type="term" value="C:nuclear envelope"/>
    <property type="evidence" value="ECO:0007669"/>
    <property type="project" value="TreeGrafter"/>
</dbReference>
<dbReference type="SUPFAM" id="SSF48371">
    <property type="entry name" value="ARM repeat"/>
    <property type="match status" value="1"/>
</dbReference>
<gene>
    <name evidence="8" type="ORF">BB561_006378</name>
</gene>
<dbReference type="GO" id="GO:0006606">
    <property type="term" value="P:protein import into nucleus"/>
    <property type="evidence" value="ECO:0007669"/>
    <property type="project" value="TreeGrafter"/>
</dbReference>
<dbReference type="InterPro" id="IPR001494">
    <property type="entry name" value="Importin-beta_N"/>
</dbReference>
<dbReference type="Pfam" id="PF08506">
    <property type="entry name" value="Cse1"/>
    <property type="match status" value="1"/>
</dbReference>
<dbReference type="Gene3D" id="1.25.10.10">
    <property type="entry name" value="Leucine-rich Repeat Variant"/>
    <property type="match status" value="1"/>
</dbReference>
<dbReference type="PROSITE" id="PS50166">
    <property type="entry name" value="IMPORTIN_B_NT"/>
    <property type="match status" value="1"/>
</dbReference>
<dbReference type="OrthoDB" id="760868at2759"/>
<reference evidence="8 9" key="1">
    <citation type="journal article" date="2018" name="MBio">
        <title>Comparative Genomics Reveals the Core Gene Toolbox for the Fungus-Insect Symbiosis.</title>
        <authorList>
            <person name="Wang Y."/>
            <person name="Stata M."/>
            <person name="Wang W."/>
            <person name="Stajich J.E."/>
            <person name="White M.M."/>
            <person name="Moncalvo J.M."/>
        </authorList>
    </citation>
    <scope>NUCLEOTIDE SEQUENCE [LARGE SCALE GENOMIC DNA]</scope>
    <source>
        <strain evidence="8 9">SWE-8-4</strain>
    </source>
</reference>
<evidence type="ECO:0000256" key="5">
    <source>
        <dbReference type="ARBA" id="ARBA00022927"/>
    </source>
</evidence>
<dbReference type="EMBL" id="MBFR01000512">
    <property type="protein sequence ID" value="PVU87338.1"/>
    <property type="molecule type" value="Genomic_DNA"/>
</dbReference>
<keyword evidence="4" id="KW-0963">Cytoplasm</keyword>
<evidence type="ECO:0000313" key="8">
    <source>
        <dbReference type="EMBL" id="PVU87338.1"/>
    </source>
</evidence>
<dbReference type="InterPro" id="IPR011989">
    <property type="entry name" value="ARM-like"/>
</dbReference>
<comment type="caution">
    <text evidence="8">The sequence shown here is derived from an EMBL/GenBank/DDBJ whole genome shotgun (WGS) entry which is preliminary data.</text>
</comment>
<keyword evidence="3" id="KW-0813">Transport</keyword>